<protein>
    <submittedName>
        <fullName evidence="2">Sporulation protein</fullName>
    </submittedName>
</protein>
<dbReference type="Proteomes" id="UP000450917">
    <property type="component" value="Unassembled WGS sequence"/>
</dbReference>
<accession>A0A7X2ZF80</accession>
<proteinExistence type="predicted"/>
<sequence length="110" mass="11856">MASFWAKCLLDFFVAFGVVLGGTMLAGICSVITLEPPVHKMLNIAEQIKIWAMVAAIGGTIDPIRAIETHFQDGQISPAIQQMMYIVCAFVGAHMGTTLIQWICRGGNTG</sequence>
<dbReference type="RefSeq" id="WP_054798453.1">
    <property type="nucleotide sequence ID" value="NZ_JARTHJ010000217.1"/>
</dbReference>
<keyword evidence="1" id="KW-0472">Membrane</keyword>
<keyword evidence="1" id="KW-0812">Transmembrane</keyword>
<gene>
    <name evidence="2" type="ORF">GNP93_21545</name>
</gene>
<keyword evidence="3" id="KW-1185">Reference proteome</keyword>
<evidence type="ECO:0000313" key="2">
    <source>
        <dbReference type="EMBL" id="MUG73220.1"/>
    </source>
</evidence>
<feature type="transmembrane region" description="Helical" evidence="1">
    <location>
        <begin position="12"/>
        <end position="34"/>
    </location>
</feature>
<name>A0A7X2ZF80_9BACL</name>
<evidence type="ECO:0000256" key="1">
    <source>
        <dbReference type="SAM" id="Phobius"/>
    </source>
</evidence>
<dbReference type="InterPro" id="IPR025689">
    <property type="entry name" value="Spore_YtrH"/>
</dbReference>
<comment type="caution">
    <text evidence="2">The sequence shown here is derived from an EMBL/GenBank/DDBJ whole genome shotgun (WGS) entry which is preliminary data.</text>
</comment>
<evidence type="ECO:0000313" key="3">
    <source>
        <dbReference type="Proteomes" id="UP000450917"/>
    </source>
</evidence>
<dbReference type="Pfam" id="PF14034">
    <property type="entry name" value="Spore_YtrH"/>
    <property type="match status" value="1"/>
</dbReference>
<feature type="transmembrane region" description="Helical" evidence="1">
    <location>
        <begin position="83"/>
        <end position="104"/>
    </location>
</feature>
<keyword evidence="1" id="KW-1133">Transmembrane helix</keyword>
<organism evidence="2 3">
    <name type="scientific">Paenibacillus validus</name>
    <dbReference type="NCBI Taxonomy" id="44253"/>
    <lineage>
        <taxon>Bacteria</taxon>
        <taxon>Bacillati</taxon>
        <taxon>Bacillota</taxon>
        <taxon>Bacilli</taxon>
        <taxon>Bacillales</taxon>
        <taxon>Paenibacillaceae</taxon>
        <taxon>Paenibacillus</taxon>
    </lineage>
</organism>
<reference evidence="2 3" key="1">
    <citation type="submission" date="2019-11" db="EMBL/GenBank/DDBJ databases">
        <title>Draft genome sequences of five Paenibacillus species of dairy origin.</title>
        <authorList>
            <person name="Olajide A.M."/>
            <person name="Chen S."/>
            <person name="Lapointe G."/>
        </authorList>
    </citation>
    <scope>NUCLEOTIDE SEQUENCE [LARGE SCALE GENOMIC DNA]</scope>
    <source>
        <strain evidence="2 3">2CS3</strain>
    </source>
</reference>
<dbReference type="EMBL" id="WNZX01000023">
    <property type="protein sequence ID" value="MUG73220.1"/>
    <property type="molecule type" value="Genomic_DNA"/>
</dbReference>
<dbReference type="AlphaFoldDB" id="A0A7X2ZF80"/>